<evidence type="ECO:0000313" key="5">
    <source>
        <dbReference type="EMBL" id="KAF5741141.1"/>
    </source>
</evidence>
<feature type="repeat" description="ANK" evidence="3">
    <location>
        <begin position="208"/>
        <end position="240"/>
    </location>
</feature>
<keyword evidence="6" id="KW-1185">Reference proteome</keyword>
<dbReference type="GO" id="GO:0005886">
    <property type="term" value="C:plasma membrane"/>
    <property type="evidence" value="ECO:0007669"/>
    <property type="project" value="TreeGrafter"/>
</dbReference>
<name>A0A7J7D493_TRIWF</name>
<reference evidence="5 6" key="1">
    <citation type="journal article" date="2020" name="Nat. Commun.">
        <title>Genome of Tripterygium wilfordii and identification of cytochrome P450 involved in triptolide biosynthesis.</title>
        <authorList>
            <person name="Tu L."/>
            <person name="Su P."/>
            <person name="Zhang Z."/>
            <person name="Gao L."/>
            <person name="Wang J."/>
            <person name="Hu T."/>
            <person name="Zhou J."/>
            <person name="Zhang Y."/>
            <person name="Zhao Y."/>
            <person name="Liu Y."/>
            <person name="Song Y."/>
            <person name="Tong Y."/>
            <person name="Lu Y."/>
            <person name="Yang J."/>
            <person name="Xu C."/>
            <person name="Jia M."/>
            <person name="Peters R.J."/>
            <person name="Huang L."/>
            <person name="Gao W."/>
        </authorList>
    </citation>
    <scope>NUCLEOTIDE SEQUENCE [LARGE SCALE GENOMIC DNA]</scope>
    <source>
        <strain evidence="6">cv. XIE 37</strain>
        <tissue evidence="5">Leaf</tissue>
    </source>
</reference>
<dbReference type="Proteomes" id="UP000593562">
    <property type="component" value="Unassembled WGS sequence"/>
</dbReference>
<dbReference type="EMBL" id="JAAARO010000010">
    <property type="protein sequence ID" value="KAF5741141.1"/>
    <property type="molecule type" value="Genomic_DNA"/>
</dbReference>
<feature type="repeat" description="ANK" evidence="3">
    <location>
        <begin position="241"/>
        <end position="273"/>
    </location>
</feature>
<dbReference type="InterPro" id="IPR002110">
    <property type="entry name" value="Ankyrin_rpt"/>
</dbReference>
<evidence type="ECO:0000256" key="1">
    <source>
        <dbReference type="ARBA" id="ARBA00022737"/>
    </source>
</evidence>
<evidence type="ECO:0000256" key="2">
    <source>
        <dbReference type="ARBA" id="ARBA00023043"/>
    </source>
</evidence>
<dbReference type="SUPFAM" id="SSF48403">
    <property type="entry name" value="Ankyrin repeat"/>
    <property type="match status" value="1"/>
</dbReference>
<organism evidence="5 6">
    <name type="scientific">Tripterygium wilfordii</name>
    <name type="common">Thunder God vine</name>
    <dbReference type="NCBI Taxonomy" id="458696"/>
    <lineage>
        <taxon>Eukaryota</taxon>
        <taxon>Viridiplantae</taxon>
        <taxon>Streptophyta</taxon>
        <taxon>Embryophyta</taxon>
        <taxon>Tracheophyta</taxon>
        <taxon>Spermatophyta</taxon>
        <taxon>Magnoliopsida</taxon>
        <taxon>eudicotyledons</taxon>
        <taxon>Gunneridae</taxon>
        <taxon>Pentapetalae</taxon>
        <taxon>rosids</taxon>
        <taxon>fabids</taxon>
        <taxon>Celastrales</taxon>
        <taxon>Celastraceae</taxon>
        <taxon>Tripterygium</taxon>
    </lineage>
</organism>
<sequence>MPPSYFPLRWESTGDQWWYASPIDWAAANGHYDLVRELLHLDTNLLIKLTSLRRIRRLETVWDDEAQFEDVAKCRSRVAKMLLLDCETKKGHNSLIRAGYGGWLLYTAASAGDVNFVKELLERNPLLVFGEGEFGVTDILYAAARSKDSEVFRVLLDHSYRVVGESESDFRWEMMNRAVHAAARGGNLEILKELHVDCSDVLVYRDAQGATLLHSASGRGQIEVVKELVSSYDIITATDDEGNTALHIAAYRGYLATVEVLIAASPSLSSLKNKYGDTFLHMAVSSFRTPGFRRVDRQIELVKELVSGKIVNVQDLVNAKNNDGRTALHIAVTENVQASVGELLMTVPSIDFNIRDINGMTPLDLLKQRPKAASSEILIKQLILAGGLSNGRSNVTRIATQSNLRGLHGIGGSPGTSFRIPDAEIFRYTGCENISDVDCDLESIGDGSGLSEFSDSDLVNSLDKKQSGSVNHAAKRLKFFLRWRKRKEKSTASTEMGGFNDSFETFNLSRSVEDYHIALRQRYSKQLSFPSPSTRKKFTAGLMQGVFRAVLSPGPFSRSSMSSPASIDKQKGDDLSGVSSSNHQSWRKKQASFNKKLMNQYFCFNAQGLAVEDSIYCAQPNQRHKQAASLVA</sequence>
<dbReference type="InParanoid" id="A0A7J7D493"/>
<dbReference type="Pfam" id="PF12796">
    <property type="entry name" value="Ank_2"/>
    <property type="match status" value="1"/>
</dbReference>
<feature type="region of interest" description="Disordered" evidence="4">
    <location>
        <begin position="556"/>
        <end position="583"/>
    </location>
</feature>
<proteinExistence type="predicted"/>
<gene>
    <name evidence="5" type="ORF">HS088_TW10G00136</name>
</gene>
<accession>A0A7J7D493</accession>
<evidence type="ECO:0000256" key="4">
    <source>
        <dbReference type="SAM" id="MobiDB-lite"/>
    </source>
</evidence>
<dbReference type="InterPro" id="IPR036770">
    <property type="entry name" value="Ankyrin_rpt-contain_sf"/>
</dbReference>
<dbReference type="PANTHER" id="PTHR24186">
    <property type="entry name" value="PROTEIN PHOSPHATASE 1 REGULATORY SUBUNIT"/>
    <property type="match status" value="1"/>
</dbReference>
<comment type="caution">
    <text evidence="5">The sequence shown here is derived from an EMBL/GenBank/DDBJ whole genome shotgun (WGS) entry which is preliminary data.</text>
</comment>
<keyword evidence="2 3" id="KW-0040">ANK repeat</keyword>
<dbReference type="PROSITE" id="PS50297">
    <property type="entry name" value="ANK_REP_REGION"/>
    <property type="match status" value="1"/>
</dbReference>
<dbReference type="PANTHER" id="PTHR24186:SF38">
    <property type="entry name" value="ANKYRIN REPEAT FAMILY PROTEIN"/>
    <property type="match status" value="1"/>
</dbReference>
<feature type="compositionally biased region" description="Low complexity" evidence="4">
    <location>
        <begin position="556"/>
        <end position="566"/>
    </location>
</feature>
<dbReference type="OrthoDB" id="5314041at2759"/>
<dbReference type="PROSITE" id="PS50088">
    <property type="entry name" value="ANK_REPEAT"/>
    <property type="match status" value="2"/>
</dbReference>
<evidence type="ECO:0000313" key="6">
    <source>
        <dbReference type="Proteomes" id="UP000593562"/>
    </source>
</evidence>
<protein>
    <submittedName>
        <fullName evidence="5">Putative ankyrin repeat-containing protein</fullName>
    </submittedName>
</protein>
<keyword evidence="1" id="KW-0677">Repeat</keyword>
<dbReference type="Gene3D" id="1.25.40.20">
    <property type="entry name" value="Ankyrin repeat-containing domain"/>
    <property type="match status" value="1"/>
</dbReference>
<dbReference type="SMART" id="SM00248">
    <property type="entry name" value="ANK"/>
    <property type="match status" value="8"/>
</dbReference>
<evidence type="ECO:0000256" key="3">
    <source>
        <dbReference type="PROSITE-ProRule" id="PRU00023"/>
    </source>
</evidence>
<dbReference type="AlphaFoldDB" id="A0A7J7D493"/>